<dbReference type="AlphaFoldDB" id="A0AAE3ZYM7"/>
<dbReference type="InterPro" id="IPR050266">
    <property type="entry name" value="AB_hydrolase_sf"/>
</dbReference>
<dbReference type="Gene3D" id="3.40.50.1820">
    <property type="entry name" value="alpha/beta hydrolase"/>
    <property type="match status" value="1"/>
</dbReference>
<dbReference type="InterPro" id="IPR029058">
    <property type="entry name" value="AB_hydrolase_fold"/>
</dbReference>
<organism evidence="2 3">
    <name type="scientific">Catenuloplanes niger</name>
    <dbReference type="NCBI Taxonomy" id="587534"/>
    <lineage>
        <taxon>Bacteria</taxon>
        <taxon>Bacillati</taxon>
        <taxon>Actinomycetota</taxon>
        <taxon>Actinomycetes</taxon>
        <taxon>Micromonosporales</taxon>
        <taxon>Micromonosporaceae</taxon>
        <taxon>Catenuloplanes</taxon>
    </lineage>
</organism>
<dbReference type="EMBL" id="JAVDYC010000001">
    <property type="protein sequence ID" value="MDR7326453.1"/>
    <property type="molecule type" value="Genomic_DNA"/>
</dbReference>
<sequence length="271" mass="28068">MAQRFTSFDGVRISYQEWGRPTAAPPVILHHGFAVDARTNWVLPGIVDALASAGRHVVAPDARGHGASDKPTDPARYGEATMARDLTALLDRLGAAEADLVGYSMGGVVAAITAVTDRRVRRLVIGGVAASLAEQGGVDSGVLPRSEVIAVLLADNPATVATSPALAFRTLADAAGADRRALAAQITAAHHAPIPLREITAETLVLTGRDDPFAARPEVLAAAIPRARFHQVPGDHLGAVRDPTFAASVVDFLTAPGGAHRTHPAGRAIAP</sequence>
<dbReference type="Proteomes" id="UP001183629">
    <property type="component" value="Unassembled WGS sequence"/>
</dbReference>
<protein>
    <submittedName>
        <fullName evidence="2">Pimeloyl-ACP methyl ester carboxylesterase</fullName>
    </submittedName>
</protein>
<reference evidence="2 3" key="1">
    <citation type="submission" date="2023-07" db="EMBL/GenBank/DDBJ databases">
        <title>Sequencing the genomes of 1000 actinobacteria strains.</title>
        <authorList>
            <person name="Klenk H.-P."/>
        </authorList>
    </citation>
    <scope>NUCLEOTIDE SEQUENCE [LARGE SCALE GENOMIC DNA]</scope>
    <source>
        <strain evidence="2 3">DSM 44711</strain>
    </source>
</reference>
<gene>
    <name evidence="2" type="ORF">J2S44_006703</name>
</gene>
<feature type="domain" description="AB hydrolase-1" evidence="1">
    <location>
        <begin position="25"/>
        <end position="125"/>
    </location>
</feature>
<dbReference type="InterPro" id="IPR000073">
    <property type="entry name" value="AB_hydrolase_1"/>
</dbReference>
<dbReference type="SUPFAM" id="SSF53474">
    <property type="entry name" value="alpha/beta-Hydrolases"/>
    <property type="match status" value="1"/>
</dbReference>
<dbReference type="PRINTS" id="PR00111">
    <property type="entry name" value="ABHYDROLASE"/>
</dbReference>
<dbReference type="PANTHER" id="PTHR43798:SF5">
    <property type="entry name" value="MONOACYLGLYCEROL LIPASE ABHD6"/>
    <property type="match status" value="1"/>
</dbReference>
<dbReference type="Pfam" id="PF00561">
    <property type="entry name" value="Abhydrolase_1"/>
    <property type="match status" value="1"/>
</dbReference>
<evidence type="ECO:0000313" key="3">
    <source>
        <dbReference type="Proteomes" id="UP001183629"/>
    </source>
</evidence>
<comment type="caution">
    <text evidence="2">The sequence shown here is derived from an EMBL/GenBank/DDBJ whole genome shotgun (WGS) entry which is preliminary data.</text>
</comment>
<dbReference type="GO" id="GO:0047372">
    <property type="term" value="F:monoacylglycerol lipase activity"/>
    <property type="evidence" value="ECO:0007669"/>
    <property type="project" value="TreeGrafter"/>
</dbReference>
<keyword evidence="3" id="KW-1185">Reference proteome</keyword>
<evidence type="ECO:0000259" key="1">
    <source>
        <dbReference type="Pfam" id="PF00561"/>
    </source>
</evidence>
<dbReference type="RefSeq" id="WP_310422171.1">
    <property type="nucleotide sequence ID" value="NZ_JAVDYC010000001.1"/>
</dbReference>
<dbReference type="GO" id="GO:0016020">
    <property type="term" value="C:membrane"/>
    <property type="evidence" value="ECO:0007669"/>
    <property type="project" value="TreeGrafter"/>
</dbReference>
<evidence type="ECO:0000313" key="2">
    <source>
        <dbReference type="EMBL" id="MDR7326453.1"/>
    </source>
</evidence>
<dbReference type="GO" id="GO:0046464">
    <property type="term" value="P:acylglycerol catabolic process"/>
    <property type="evidence" value="ECO:0007669"/>
    <property type="project" value="TreeGrafter"/>
</dbReference>
<accession>A0AAE3ZYM7</accession>
<dbReference type="PANTHER" id="PTHR43798">
    <property type="entry name" value="MONOACYLGLYCEROL LIPASE"/>
    <property type="match status" value="1"/>
</dbReference>
<name>A0AAE3ZYM7_9ACTN</name>
<proteinExistence type="predicted"/>